<evidence type="ECO:0000313" key="2">
    <source>
        <dbReference type="EMBL" id="KAG5478442.1"/>
    </source>
</evidence>
<gene>
    <name evidence="2" type="ORF">LSCM4_04675</name>
</gene>
<dbReference type="EMBL" id="JAFHLR010000023">
    <property type="protein sequence ID" value="KAG5478442.1"/>
    <property type="molecule type" value="Genomic_DNA"/>
</dbReference>
<keyword evidence="3" id="KW-1185">Reference proteome</keyword>
<sequence length="617" mass="64535">MNILHSIVNVAFSPVSAAEEDPASSLFVPKGKMKIVSRQLLTFRLTITYDNVAKDTSKEEAAKTFLSMVGVHSLEAAWSYLFGAVQVVPFLLCKRDSLARFESANASSQLQANSPPMPPSSSEGWPLSTGSVFVCGTPRFWSTHRYSSSSSDATARKGSSTLLRGSTTTELPMSGTLPPSIAVHSLPTVTATASPSFASNSICSLHSRRASAGDGAMYWDTSSDVRCEVIGNVLTLAGDEGSPRRLPAEAGAAGEGVAVGFNGAGLPHFLESRYTIELVLPDFEVASLRGHDTALAMVVLLPLCAAGGCGMAPAAIEGGDQLSILRSALARSVGQTQVEAAAASALVLGSGVVPVQLTEPFLCVSSTSPLSNDRLVLNLSLTNVTASAARLHSTSFDLHSSCVLPDASITGGALAGTEQGEAHITASTLWGEMRPGANLSSMRIIDLLTKLVTITPVVVGQERLPVVLYPGETYSFEFVIEVLPQLCYLLNPQSLEYLYGRYYAAPHGVVGRRGTHSSPSGISGEGESRGGCAAAAAAATFGHGSVLTDCYGETVSAAELRGILSYSYLSNLFVYYDLAAGDMVSSDSSTTQPERVSGSARSTGLCLRHPARWSFGA</sequence>
<dbReference type="Proteomes" id="UP000674143">
    <property type="component" value="Unassembled WGS sequence"/>
</dbReference>
<reference evidence="3" key="2">
    <citation type="journal article" date="2021" name="Sci. Data">
        <title>Chromosome-scale genome sequencing, assembly and annotation of six genomes from subfamily Leishmaniinae.</title>
        <authorList>
            <person name="Almutairi H."/>
            <person name="Urbaniak M.D."/>
            <person name="Bates M.D."/>
            <person name="Jariyapan N."/>
            <person name="Kwakye-Nuako G."/>
            <person name="Thomaz Soccol V."/>
            <person name="Al-Salem W.S."/>
            <person name="Dillon R.J."/>
            <person name="Bates P.A."/>
            <person name="Gatherer D."/>
        </authorList>
    </citation>
    <scope>NUCLEOTIDE SEQUENCE [LARGE SCALE GENOMIC DNA]</scope>
</reference>
<name>A0A836H2T0_9TRYP</name>
<dbReference type="AlphaFoldDB" id="A0A836H2T0"/>
<dbReference type="GeneID" id="92360590"/>
<protein>
    <submittedName>
        <fullName evidence="2">Uncharacterized protein</fullName>
    </submittedName>
</protein>
<organism evidence="2 3">
    <name type="scientific">Leishmania orientalis</name>
    <dbReference type="NCBI Taxonomy" id="2249476"/>
    <lineage>
        <taxon>Eukaryota</taxon>
        <taxon>Discoba</taxon>
        <taxon>Euglenozoa</taxon>
        <taxon>Kinetoplastea</taxon>
        <taxon>Metakinetoplastina</taxon>
        <taxon>Trypanosomatida</taxon>
        <taxon>Trypanosomatidae</taxon>
        <taxon>Leishmaniinae</taxon>
        <taxon>Leishmania</taxon>
    </lineage>
</organism>
<accession>A0A836H2T0</accession>
<comment type="caution">
    <text evidence="2">The sequence shown here is derived from an EMBL/GenBank/DDBJ whole genome shotgun (WGS) entry which is preliminary data.</text>
</comment>
<dbReference type="RefSeq" id="XP_067063103.1">
    <property type="nucleotide sequence ID" value="XM_067206656.1"/>
</dbReference>
<evidence type="ECO:0000256" key="1">
    <source>
        <dbReference type="SAM" id="MobiDB-lite"/>
    </source>
</evidence>
<reference evidence="3" key="1">
    <citation type="journal article" date="2021" name="Microbiol. Resour. Announc.">
        <title>LGAAP: Leishmaniinae Genome Assembly and Annotation Pipeline.</title>
        <authorList>
            <person name="Almutairi H."/>
            <person name="Urbaniak M.D."/>
            <person name="Bates M.D."/>
            <person name="Jariyapan N."/>
            <person name="Kwakye-Nuako G."/>
            <person name="Thomaz-Soccol V."/>
            <person name="Al-Salem W.S."/>
            <person name="Dillon R.J."/>
            <person name="Bates P.A."/>
            <person name="Gatherer D."/>
        </authorList>
    </citation>
    <scope>NUCLEOTIDE SEQUENCE [LARGE SCALE GENOMIC DNA]</scope>
</reference>
<proteinExistence type="predicted"/>
<feature type="compositionally biased region" description="Low complexity" evidence="1">
    <location>
        <begin position="158"/>
        <end position="169"/>
    </location>
</feature>
<evidence type="ECO:0000313" key="3">
    <source>
        <dbReference type="Proteomes" id="UP000674143"/>
    </source>
</evidence>
<feature type="region of interest" description="Disordered" evidence="1">
    <location>
        <begin position="145"/>
        <end position="176"/>
    </location>
</feature>
<dbReference type="KEGG" id="loi:92360590"/>